<keyword evidence="19" id="KW-1185">Reference proteome</keyword>
<proteinExistence type="predicted"/>
<dbReference type="InterPro" id="IPR036955">
    <property type="entry name" value="AP2/ERF_dom_sf"/>
</dbReference>
<dbReference type="SUPFAM" id="SSF54171">
    <property type="entry name" value="DNA-binding domain"/>
    <property type="match status" value="1"/>
</dbReference>
<feature type="domain" description="AP2/ERF" evidence="16">
    <location>
        <begin position="40"/>
        <end position="97"/>
    </location>
</feature>
<dbReference type="InterPro" id="IPR003613">
    <property type="entry name" value="Ubox_domain"/>
</dbReference>
<dbReference type="InterPro" id="IPR000225">
    <property type="entry name" value="Armadillo"/>
</dbReference>
<dbReference type="InterPro" id="IPR016177">
    <property type="entry name" value="DNA-bd_dom_sf"/>
</dbReference>
<dbReference type="Pfam" id="PF04564">
    <property type="entry name" value="U-box"/>
    <property type="match status" value="1"/>
</dbReference>
<keyword evidence="11" id="KW-0862">Zinc</keyword>
<feature type="coiled-coil region" evidence="13">
    <location>
        <begin position="443"/>
        <end position="473"/>
    </location>
</feature>
<dbReference type="SMART" id="SM00184">
    <property type="entry name" value="RING"/>
    <property type="match status" value="1"/>
</dbReference>
<dbReference type="Proteomes" id="UP000237347">
    <property type="component" value="Unassembled WGS sequence"/>
</dbReference>
<evidence type="ECO:0000256" key="1">
    <source>
        <dbReference type="ARBA" id="ARBA00000900"/>
    </source>
</evidence>
<feature type="domain" description="RING-type" evidence="15">
    <location>
        <begin position="508"/>
        <end position="547"/>
    </location>
</feature>
<dbReference type="PROSITE" id="PS50176">
    <property type="entry name" value="ARM_REPEAT"/>
    <property type="match status" value="1"/>
</dbReference>
<evidence type="ECO:0000256" key="2">
    <source>
        <dbReference type="ARBA" id="ARBA00004123"/>
    </source>
</evidence>
<reference evidence="18 19" key="1">
    <citation type="journal article" date="2018" name="Sci. Data">
        <title>The draft genome sequence of cork oak.</title>
        <authorList>
            <person name="Ramos A.M."/>
            <person name="Usie A."/>
            <person name="Barbosa P."/>
            <person name="Barros P.M."/>
            <person name="Capote T."/>
            <person name="Chaves I."/>
            <person name="Simoes F."/>
            <person name="Abreu I."/>
            <person name="Carrasquinho I."/>
            <person name="Faro C."/>
            <person name="Guimaraes J.B."/>
            <person name="Mendonca D."/>
            <person name="Nobrega F."/>
            <person name="Rodrigues L."/>
            <person name="Saibo N.J.M."/>
            <person name="Varela M.C."/>
            <person name="Egas C."/>
            <person name="Matos J."/>
            <person name="Miguel C.M."/>
            <person name="Oliveira M.M."/>
            <person name="Ricardo C.P."/>
            <person name="Goncalves S."/>
        </authorList>
    </citation>
    <scope>NUCLEOTIDE SEQUENCE [LARGE SCALE GENOMIC DNA]</scope>
    <source>
        <strain evidence="19">cv. HL8</strain>
    </source>
</reference>
<dbReference type="InterPro" id="IPR036537">
    <property type="entry name" value="Adaptor_Cbl_N_dom_sf"/>
</dbReference>
<feature type="region of interest" description="Disordered" evidence="14">
    <location>
        <begin position="1"/>
        <end position="38"/>
    </location>
</feature>
<dbReference type="GO" id="GO:0003677">
    <property type="term" value="F:DNA binding"/>
    <property type="evidence" value="ECO:0007669"/>
    <property type="project" value="UniProtKB-KW"/>
</dbReference>
<dbReference type="GO" id="GO:0003700">
    <property type="term" value="F:DNA-binding transcription factor activity"/>
    <property type="evidence" value="ECO:0007669"/>
    <property type="project" value="InterPro"/>
</dbReference>
<evidence type="ECO:0000256" key="9">
    <source>
        <dbReference type="ARBA" id="ARBA00023163"/>
    </source>
</evidence>
<dbReference type="PROSITE" id="PS50089">
    <property type="entry name" value="ZF_RING_2"/>
    <property type="match status" value="1"/>
</dbReference>
<comment type="pathway">
    <text evidence="3">Protein modification; protein ubiquitination.</text>
</comment>
<dbReference type="InterPro" id="IPR001471">
    <property type="entry name" value="AP2/ERF_dom"/>
</dbReference>
<comment type="catalytic activity">
    <reaction evidence="1">
        <text>S-ubiquitinyl-[E2 ubiquitin-conjugating enzyme]-L-cysteine + [acceptor protein]-L-lysine = [E2 ubiquitin-conjugating enzyme]-L-cysteine + N(6)-ubiquitinyl-[acceptor protein]-L-lysine.</text>
        <dbReference type="EC" id="2.3.2.27"/>
    </reaction>
</comment>
<keyword evidence="11" id="KW-0863">Zinc-finger</keyword>
<dbReference type="InterPro" id="IPR016024">
    <property type="entry name" value="ARM-type_fold"/>
</dbReference>
<feature type="compositionally biased region" description="Low complexity" evidence="14">
    <location>
        <begin position="1"/>
        <end position="16"/>
    </location>
</feature>
<evidence type="ECO:0000256" key="6">
    <source>
        <dbReference type="ARBA" id="ARBA00022737"/>
    </source>
</evidence>
<dbReference type="InterPro" id="IPR001841">
    <property type="entry name" value="Znf_RING"/>
</dbReference>
<keyword evidence="5" id="KW-0808">Transferase</keyword>
<evidence type="ECO:0000256" key="4">
    <source>
        <dbReference type="ARBA" id="ARBA00012483"/>
    </source>
</evidence>
<comment type="subcellular location">
    <subcellularLocation>
        <location evidence="2">Nucleus</location>
    </subcellularLocation>
</comment>
<keyword evidence="8" id="KW-0238">DNA-binding</keyword>
<evidence type="ECO:0000256" key="10">
    <source>
        <dbReference type="ARBA" id="ARBA00023242"/>
    </source>
</evidence>
<keyword evidence="11" id="KW-0479">Metal-binding</keyword>
<gene>
    <name evidence="18" type="primary">PUB43_3</name>
    <name evidence="18" type="ORF">CFP56_010563</name>
</gene>
<dbReference type="GO" id="GO:0008270">
    <property type="term" value="F:zinc ion binding"/>
    <property type="evidence" value="ECO:0007669"/>
    <property type="project" value="UniProtKB-KW"/>
</dbReference>
<evidence type="ECO:0000259" key="16">
    <source>
        <dbReference type="PROSITE" id="PS51032"/>
    </source>
</evidence>
<dbReference type="EMBL" id="PKMF04000181">
    <property type="protein sequence ID" value="KAK7844682.1"/>
    <property type="molecule type" value="Genomic_DNA"/>
</dbReference>
<evidence type="ECO:0000256" key="11">
    <source>
        <dbReference type="PROSITE-ProRule" id="PRU00175"/>
    </source>
</evidence>
<dbReference type="SUPFAM" id="SSF48371">
    <property type="entry name" value="ARM repeat"/>
    <property type="match status" value="2"/>
</dbReference>
<dbReference type="CDD" id="cd00018">
    <property type="entry name" value="AP2"/>
    <property type="match status" value="1"/>
</dbReference>
<dbReference type="FunFam" id="3.30.730.10:FF:000001">
    <property type="entry name" value="Ethylene-responsive transcription factor 2"/>
    <property type="match status" value="1"/>
</dbReference>
<keyword evidence="10" id="KW-0539">Nucleus</keyword>
<dbReference type="GO" id="GO:0005634">
    <property type="term" value="C:nucleus"/>
    <property type="evidence" value="ECO:0007669"/>
    <property type="project" value="UniProtKB-SubCell"/>
</dbReference>
<dbReference type="PROSITE" id="PS51032">
    <property type="entry name" value="AP2_ERF"/>
    <property type="match status" value="1"/>
</dbReference>
<dbReference type="GO" id="GO:0007166">
    <property type="term" value="P:cell surface receptor signaling pathway"/>
    <property type="evidence" value="ECO:0007669"/>
    <property type="project" value="InterPro"/>
</dbReference>
<dbReference type="InterPro" id="IPR013083">
    <property type="entry name" value="Znf_RING/FYVE/PHD"/>
</dbReference>
<evidence type="ECO:0000256" key="8">
    <source>
        <dbReference type="ARBA" id="ARBA00023125"/>
    </source>
</evidence>
<evidence type="ECO:0000256" key="14">
    <source>
        <dbReference type="SAM" id="MobiDB-lite"/>
    </source>
</evidence>
<dbReference type="PRINTS" id="PR00367">
    <property type="entry name" value="ETHRSPELEMNT"/>
</dbReference>
<dbReference type="InterPro" id="IPR011989">
    <property type="entry name" value="ARM-like"/>
</dbReference>
<dbReference type="SMART" id="SM00380">
    <property type="entry name" value="AP2"/>
    <property type="match status" value="1"/>
</dbReference>
<dbReference type="Pfam" id="PF00847">
    <property type="entry name" value="AP2"/>
    <property type="match status" value="1"/>
</dbReference>
<evidence type="ECO:0000256" key="3">
    <source>
        <dbReference type="ARBA" id="ARBA00004906"/>
    </source>
</evidence>
<evidence type="ECO:0000256" key="13">
    <source>
        <dbReference type="SAM" id="Coils"/>
    </source>
</evidence>
<keyword evidence="7" id="KW-0805">Transcription regulation</keyword>
<sequence>MDFNNNSSPANSPSSSKSKRKAQPQQQQTPLQNQQGEALRFLGVRRRPWGRYAAEIRDPSTKERHWLGTFDTAEEAALAYDRAARSMRGSKARTNFVYSDMPRGSSVTSIISPDETHHEISPLFTPALQHHQQNDTTNNTNTTTTELFFTQDPFNAACPFSGWAQGNSTTLDSYQPITGIMDTDTGLSHSQTYSDSTQLPPLPPDASSSFYGSGLLGSDMGQGVWTDTNFIGFSEDTTNGLDSALTGPYLGFDSNEFVQHSPLFGRMPPAIELVSETRDVMLNKNNFQEFSNNIFKLNSLLGSLNAKKVVEARGLESTRAALENLNFQLNKACKIIQDCKSGSRMHLLFKSNSILLQMQDMAKDIAKTISSFQLINLDITLDLKTMTNQIIDNLTSMEFQSALATEAIASEIENSISQSNNNQENAVKLLEKIAEAVGASVNASMVQSELELLKQEKEEMEAQKKQAEALQLSQLIQFLYSTEIVTRPHDDERIATYHQQYPIDSFMCPLCHEMMADPVAIPCGHSFERKAIQEYFDRGERKCPTCRQELLSLDLTPNLSLRNSIEEWKQRDMDLKFQAAVPGIKSDDFSRQNKALEDMQLLMEKPSYATKVAEERLIPKLVEILKDDRLNSAAALKCLYYIAKYCDNHKEAMVEAGAVRRIVKQIYKDGTEPDAIAILLELSERETLAEKIGSTKDCIPLLVSLLSNNNPDVSQNAHNVLQNLSSNTHFVVKMAEAGHFQPFVARFNQGPQETRTLMAAALIQMQLKDINIQVLKDKQFTHNLVQMLSSSTPACKATCLRSIKKLVEYPKMVKRLLKDPVTIPHLLGLISFVRSDPREKEEAAEILALLVGASQHFELQKYQGLQELQSKHNVNLLLQLVASSDPQTKVQFLHLLVELSQKSETARNLIRQDENAVGQLFSLLHSDQPVVKRWTMKLIYCISEGDPAGVSLPPSPAKELAITTLASILTSSLDIEERSTAAGIISQLPKDDITIDEILCKSDTLKAIHEVICSADEEYNGNRAPADQGTSLLENALAALMRYAEPSKPELQRQVGKLELYPSLVRVLSRGSSLAKQRTAIALAKLSQSTSQSVSDTTIMTEKSKHSMPMLFLTKLLPNMSWCCSTSSTNGILCSVHGAACSHRDTFCLVKADAVKPLVRTLSETESGVAEAALMALETLLTDHSTLSHATAAIVDNQGVVAILQVLEKGSIPAKTKALDLFQKILNHTQITQTLFQRFEGILIQLLHDDDLKKKAALVLKQMKILPEQSSYF</sequence>
<dbReference type="Gene3D" id="1.20.930.20">
    <property type="entry name" value="Adaptor protein Cbl, N-terminal domain"/>
    <property type="match status" value="1"/>
</dbReference>
<keyword evidence="6" id="KW-0677">Repeat</keyword>
<dbReference type="AlphaFoldDB" id="A0AAW0KZ94"/>
<dbReference type="GO" id="GO:0061630">
    <property type="term" value="F:ubiquitin protein ligase activity"/>
    <property type="evidence" value="ECO:0007669"/>
    <property type="project" value="UniProtKB-EC"/>
</dbReference>
<evidence type="ECO:0000256" key="5">
    <source>
        <dbReference type="ARBA" id="ARBA00022679"/>
    </source>
</evidence>
<organism evidence="18 19">
    <name type="scientific">Quercus suber</name>
    <name type="common">Cork oak</name>
    <dbReference type="NCBI Taxonomy" id="58331"/>
    <lineage>
        <taxon>Eukaryota</taxon>
        <taxon>Viridiplantae</taxon>
        <taxon>Streptophyta</taxon>
        <taxon>Embryophyta</taxon>
        <taxon>Tracheophyta</taxon>
        <taxon>Spermatophyta</taxon>
        <taxon>Magnoliopsida</taxon>
        <taxon>eudicotyledons</taxon>
        <taxon>Gunneridae</taxon>
        <taxon>Pentapetalae</taxon>
        <taxon>rosids</taxon>
        <taxon>fabids</taxon>
        <taxon>Fagales</taxon>
        <taxon>Fagaceae</taxon>
        <taxon>Quercus</taxon>
    </lineage>
</organism>
<accession>A0AAW0KZ94</accession>
<dbReference type="Gene3D" id="1.25.10.10">
    <property type="entry name" value="Leucine-rich Repeat Variant"/>
    <property type="match status" value="3"/>
</dbReference>
<comment type="caution">
    <text evidence="18">The sequence shown here is derived from an EMBL/GenBank/DDBJ whole genome shotgun (WGS) entry which is preliminary data.</text>
</comment>
<dbReference type="PROSITE" id="PS51698">
    <property type="entry name" value="U_BOX"/>
    <property type="match status" value="1"/>
</dbReference>
<evidence type="ECO:0000313" key="18">
    <source>
        <dbReference type="EMBL" id="KAK7844682.1"/>
    </source>
</evidence>
<dbReference type="SMART" id="SM00504">
    <property type="entry name" value="Ubox"/>
    <property type="match status" value="1"/>
</dbReference>
<evidence type="ECO:0000313" key="19">
    <source>
        <dbReference type="Proteomes" id="UP000237347"/>
    </source>
</evidence>
<dbReference type="PANTHER" id="PTHR45958:SF11">
    <property type="entry name" value="RING-TYPE E3 UBIQUITIN TRANSFERASE"/>
    <property type="match status" value="1"/>
</dbReference>
<evidence type="ECO:0000259" key="15">
    <source>
        <dbReference type="PROSITE" id="PS50089"/>
    </source>
</evidence>
<protein>
    <recommendedName>
        <fullName evidence="4">RING-type E3 ubiquitin transferase</fullName>
        <ecNumber evidence="4">2.3.2.27</ecNumber>
    </recommendedName>
</protein>
<name>A0AAW0KZ94_QUESU</name>
<evidence type="ECO:0000259" key="17">
    <source>
        <dbReference type="PROSITE" id="PS51698"/>
    </source>
</evidence>
<keyword evidence="9" id="KW-0804">Transcription</keyword>
<feature type="compositionally biased region" description="Low complexity" evidence="14">
    <location>
        <begin position="23"/>
        <end position="35"/>
    </location>
</feature>
<dbReference type="SMART" id="SM00185">
    <property type="entry name" value="ARM"/>
    <property type="match status" value="5"/>
</dbReference>
<keyword evidence="13" id="KW-0175">Coiled coil</keyword>
<evidence type="ECO:0000256" key="12">
    <source>
        <dbReference type="PROSITE-ProRule" id="PRU00259"/>
    </source>
</evidence>
<dbReference type="PANTHER" id="PTHR45958">
    <property type="entry name" value="RING-TYPE E3 UBIQUITIN TRANSFERASE"/>
    <property type="match status" value="1"/>
</dbReference>
<dbReference type="SUPFAM" id="SSF57850">
    <property type="entry name" value="RING/U-box"/>
    <property type="match status" value="1"/>
</dbReference>
<dbReference type="GO" id="GO:0016567">
    <property type="term" value="P:protein ubiquitination"/>
    <property type="evidence" value="ECO:0007669"/>
    <property type="project" value="InterPro"/>
</dbReference>
<feature type="repeat" description="ARM" evidence="12">
    <location>
        <begin position="697"/>
        <end position="727"/>
    </location>
</feature>
<dbReference type="InterPro" id="IPR052608">
    <property type="entry name" value="U-box_domain_protein"/>
</dbReference>
<evidence type="ECO:0000256" key="7">
    <source>
        <dbReference type="ARBA" id="ARBA00023015"/>
    </source>
</evidence>
<feature type="domain" description="U-box" evidence="17">
    <location>
        <begin position="501"/>
        <end position="575"/>
    </location>
</feature>
<dbReference type="Gene3D" id="3.30.730.10">
    <property type="entry name" value="AP2/ERF domain"/>
    <property type="match status" value="1"/>
</dbReference>
<dbReference type="EC" id="2.3.2.27" evidence="4"/>
<dbReference type="Gene3D" id="3.30.40.10">
    <property type="entry name" value="Zinc/RING finger domain, C3HC4 (zinc finger)"/>
    <property type="match status" value="1"/>
</dbReference>